<evidence type="ECO:0000313" key="11">
    <source>
        <dbReference type="WBParaSite" id="sdigi.contig285.g7072.t1"/>
    </source>
</evidence>
<dbReference type="SUPFAM" id="SSF88723">
    <property type="entry name" value="PIN domain-like"/>
    <property type="match status" value="1"/>
</dbReference>
<dbReference type="Pfam" id="PF24779">
    <property type="entry name" value="UTP23_sensor"/>
    <property type="match status" value="1"/>
</dbReference>
<proteinExistence type="inferred from homology"/>
<keyword evidence="10" id="KW-1185">Reference proteome</keyword>
<dbReference type="WBParaSite" id="sdigi.contig285.g7072.t1">
    <property type="protein sequence ID" value="sdigi.contig285.g7072.t1"/>
    <property type="gene ID" value="sdigi.contig285.g7072"/>
</dbReference>
<evidence type="ECO:0000259" key="9">
    <source>
        <dbReference type="Pfam" id="PF24779"/>
    </source>
</evidence>
<dbReference type="InterPro" id="IPR057776">
    <property type="entry name" value="UTP23_sensor"/>
</dbReference>
<sequence length="287" mass="32803">MVFPVLDMPNERKLYKYAAYLSKCSREAVDYGNCVGQKAGKVTHLACQREFTLLLNCMEKQHNFGLQPPYQVLLDGTFALAALQNKINLREQMPKYLNAEVDIRVTSCVLKELEKLGSALYGALHICKQFDVEFCPHQPVRTATECIKHMARRIKHRTTYFFATQDKELTESLKQIPGIPVLFIKYNGILIDRPGQATMQEIEKPKDELLDVKELKKAVFGEVEKPRRKRKGPKGPNPLSVKKKKLQSATTDEKSSTGVRTFASRRRRRKRKEGNESRCTQSLTVVS</sequence>
<keyword evidence="4" id="KW-0539">Nucleus</keyword>
<keyword evidence="3" id="KW-0698">rRNA processing</keyword>
<dbReference type="CDD" id="cd09866">
    <property type="entry name" value="PIN_Fcf1-Utp23-H"/>
    <property type="match status" value="1"/>
</dbReference>
<reference evidence="11" key="1">
    <citation type="submission" date="2022-11" db="UniProtKB">
        <authorList>
            <consortium name="WormBaseParasite"/>
        </authorList>
    </citation>
    <scope>IDENTIFICATION</scope>
</reference>
<organism evidence="10 11">
    <name type="scientific">Setaria digitata</name>
    <dbReference type="NCBI Taxonomy" id="48799"/>
    <lineage>
        <taxon>Eukaryota</taxon>
        <taxon>Metazoa</taxon>
        <taxon>Ecdysozoa</taxon>
        <taxon>Nematoda</taxon>
        <taxon>Chromadorea</taxon>
        <taxon>Rhabditida</taxon>
        <taxon>Spirurina</taxon>
        <taxon>Spiruromorpha</taxon>
        <taxon>Filarioidea</taxon>
        <taxon>Setariidae</taxon>
        <taxon>Setaria</taxon>
    </lineage>
</organism>
<evidence type="ECO:0000256" key="5">
    <source>
        <dbReference type="ARBA" id="ARBA00037300"/>
    </source>
</evidence>
<evidence type="ECO:0000256" key="3">
    <source>
        <dbReference type="ARBA" id="ARBA00022552"/>
    </source>
</evidence>
<dbReference type="InterPro" id="IPR006984">
    <property type="entry name" value="Fcf1/UTP23"/>
</dbReference>
<dbReference type="GO" id="GO:0006364">
    <property type="term" value="P:rRNA processing"/>
    <property type="evidence" value="ECO:0007669"/>
    <property type="project" value="UniProtKB-KW"/>
</dbReference>
<feature type="compositionally biased region" description="Basic residues" evidence="8">
    <location>
        <begin position="263"/>
        <end position="272"/>
    </location>
</feature>
<dbReference type="InterPro" id="IPR029060">
    <property type="entry name" value="PIN-like_dom_sf"/>
</dbReference>
<dbReference type="Gene3D" id="3.40.50.1010">
    <property type="entry name" value="5'-nuclease"/>
    <property type="match status" value="1"/>
</dbReference>
<evidence type="ECO:0000256" key="7">
    <source>
        <dbReference type="ARBA" id="ARBA00071400"/>
    </source>
</evidence>
<comment type="similarity">
    <text evidence="6">Belongs to the UTP23/FCF1 family. UTP23 subfamily.</text>
</comment>
<dbReference type="Pfam" id="PF04900">
    <property type="entry name" value="Fcf1"/>
    <property type="match status" value="1"/>
</dbReference>
<dbReference type="AlphaFoldDB" id="A0A915PVD6"/>
<evidence type="ECO:0000313" key="10">
    <source>
        <dbReference type="Proteomes" id="UP000887581"/>
    </source>
</evidence>
<dbReference type="GO" id="GO:0032040">
    <property type="term" value="C:small-subunit processome"/>
    <property type="evidence" value="ECO:0007669"/>
    <property type="project" value="InterPro"/>
</dbReference>
<dbReference type="Proteomes" id="UP000887581">
    <property type="component" value="Unplaced"/>
</dbReference>
<feature type="region of interest" description="Disordered" evidence="8">
    <location>
        <begin position="223"/>
        <end position="287"/>
    </location>
</feature>
<comment type="subcellular location">
    <subcellularLocation>
        <location evidence="1">Nucleus</location>
        <location evidence="1">Nucleolus</location>
    </subcellularLocation>
</comment>
<name>A0A915PVD6_9BILA</name>
<evidence type="ECO:0000256" key="2">
    <source>
        <dbReference type="ARBA" id="ARBA00022517"/>
    </source>
</evidence>
<comment type="function">
    <text evidence="5">Involved in rRNA-processing and ribosome biogenesis.</text>
</comment>
<evidence type="ECO:0000256" key="4">
    <source>
        <dbReference type="ARBA" id="ARBA00023242"/>
    </source>
</evidence>
<feature type="domain" description="UTP23 sensor motif region" evidence="9">
    <location>
        <begin position="227"/>
        <end position="245"/>
    </location>
</feature>
<dbReference type="FunFam" id="3.40.50.1010:FF:000006">
    <property type="entry name" value="rRNA-processing protein UTP23 homolog"/>
    <property type="match status" value="1"/>
</dbReference>
<evidence type="ECO:0000256" key="8">
    <source>
        <dbReference type="SAM" id="MobiDB-lite"/>
    </source>
</evidence>
<keyword evidence="2" id="KW-0690">Ribosome biogenesis</keyword>
<feature type="compositionally biased region" description="Polar residues" evidence="8">
    <location>
        <begin position="277"/>
        <end position="287"/>
    </location>
</feature>
<evidence type="ECO:0000256" key="6">
    <source>
        <dbReference type="ARBA" id="ARBA00038503"/>
    </source>
</evidence>
<evidence type="ECO:0000256" key="1">
    <source>
        <dbReference type="ARBA" id="ARBA00004604"/>
    </source>
</evidence>
<dbReference type="PANTHER" id="PTHR12416">
    <property type="entry name" value="RRNA-PROCESSING PROTEIN UTP23 HOMOLOG"/>
    <property type="match status" value="1"/>
</dbReference>
<protein>
    <recommendedName>
        <fullName evidence="7">rRNA-processing protein UTP23 homolog</fullName>
    </recommendedName>
</protein>
<accession>A0A915PVD6</accession>